<feature type="transmembrane region" description="Helical" evidence="1">
    <location>
        <begin position="95"/>
        <end position="121"/>
    </location>
</feature>
<keyword evidence="1" id="KW-0812">Transmembrane</keyword>
<feature type="transmembrane region" description="Helical" evidence="1">
    <location>
        <begin position="62"/>
        <end position="83"/>
    </location>
</feature>
<evidence type="ECO:0000256" key="1">
    <source>
        <dbReference type="SAM" id="Phobius"/>
    </source>
</evidence>
<keyword evidence="1" id="KW-0472">Membrane</keyword>
<feature type="transmembrane region" description="Helical" evidence="1">
    <location>
        <begin position="32"/>
        <end position="50"/>
    </location>
</feature>
<dbReference type="AlphaFoldDB" id="A0A6C0IBN1"/>
<evidence type="ECO:0000313" key="2">
    <source>
        <dbReference type="EMBL" id="QHT89423.1"/>
    </source>
</evidence>
<name>A0A6C0IBN1_9ZZZZ</name>
<accession>A0A6C0IBN1</accession>
<keyword evidence="1" id="KW-1133">Transmembrane helix</keyword>
<organism evidence="2">
    <name type="scientific">viral metagenome</name>
    <dbReference type="NCBI Taxonomy" id="1070528"/>
    <lineage>
        <taxon>unclassified sequences</taxon>
        <taxon>metagenomes</taxon>
        <taxon>organismal metagenomes</taxon>
    </lineage>
</organism>
<proteinExistence type="predicted"/>
<sequence>MLILIPLLNIEGFYSGSGNDLDNRDEREQNNVVKYDIISALYLLLLGYNANYYYKWGVMDNICIVLLYILTLSISVFAAYLSYMCNWKGLVNNMVIKLLFALLAFMLGPFYLVWFFLVNYLGKMC</sequence>
<reference evidence="2" key="1">
    <citation type="journal article" date="2020" name="Nature">
        <title>Giant virus diversity and host interactions through global metagenomics.</title>
        <authorList>
            <person name="Schulz F."/>
            <person name="Roux S."/>
            <person name="Paez-Espino D."/>
            <person name="Jungbluth S."/>
            <person name="Walsh D.A."/>
            <person name="Denef V.J."/>
            <person name="McMahon K.D."/>
            <person name="Konstantinidis K.T."/>
            <person name="Eloe-Fadrosh E.A."/>
            <person name="Kyrpides N.C."/>
            <person name="Woyke T."/>
        </authorList>
    </citation>
    <scope>NUCLEOTIDE SEQUENCE</scope>
    <source>
        <strain evidence="2">GVMAG-M-3300023184-60</strain>
    </source>
</reference>
<dbReference type="EMBL" id="MN740140">
    <property type="protein sequence ID" value="QHT89423.1"/>
    <property type="molecule type" value="Genomic_DNA"/>
</dbReference>
<protein>
    <submittedName>
        <fullName evidence="2">Uncharacterized protein</fullName>
    </submittedName>
</protein>